<feature type="transmembrane region" description="Helical" evidence="1">
    <location>
        <begin position="231"/>
        <end position="252"/>
    </location>
</feature>
<evidence type="ECO:0000256" key="1">
    <source>
        <dbReference type="SAM" id="Phobius"/>
    </source>
</evidence>
<feature type="transmembrane region" description="Helical" evidence="1">
    <location>
        <begin position="39"/>
        <end position="62"/>
    </location>
</feature>
<dbReference type="OrthoDB" id="9153955at2"/>
<dbReference type="EMBL" id="FWXR01000013">
    <property type="protein sequence ID" value="SMC93892.1"/>
    <property type="molecule type" value="Genomic_DNA"/>
</dbReference>
<keyword evidence="3" id="KW-0328">Glycosyltransferase</keyword>
<feature type="transmembrane region" description="Helical" evidence="1">
    <location>
        <begin position="326"/>
        <end position="347"/>
    </location>
</feature>
<dbReference type="RefSeq" id="WP_084410966.1">
    <property type="nucleotide sequence ID" value="NZ_FWXR01000013.1"/>
</dbReference>
<keyword evidence="1" id="KW-0472">Membrane</keyword>
<feature type="transmembrane region" description="Helical" evidence="1">
    <location>
        <begin position="208"/>
        <end position="224"/>
    </location>
</feature>
<evidence type="ECO:0000313" key="3">
    <source>
        <dbReference type="EMBL" id="SMC93892.1"/>
    </source>
</evidence>
<feature type="transmembrane region" description="Helical" evidence="1">
    <location>
        <begin position="108"/>
        <end position="132"/>
    </location>
</feature>
<keyword evidence="1" id="KW-0812">Transmembrane</keyword>
<dbReference type="InterPro" id="IPR038731">
    <property type="entry name" value="RgtA/B/C-like"/>
</dbReference>
<keyword evidence="4" id="KW-1185">Reference proteome</keyword>
<feature type="transmembrane region" description="Helical" evidence="1">
    <location>
        <begin position="283"/>
        <end position="305"/>
    </location>
</feature>
<feature type="domain" description="Glycosyltransferase RgtA/B/C/D-like" evidence="2">
    <location>
        <begin position="89"/>
        <end position="249"/>
    </location>
</feature>
<dbReference type="Pfam" id="PF13231">
    <property type="entry name" value="PMT_2"/>
    <property type="match status" value="1"/>
</dbReference>
<keyword evidence="3" id="KW-0808">Transferase</keyword>
<feature type="transmembrane region" description="Helical" evidence="1">
    <location>
        <begin position="161"/>
        <end position="180"/>
    </location>
</feature>
<evidence type="ECO:0000259" key="2">
    <source>
        <dbReference type="Pfam" id="PF13231"/>
    </source>
</evidence>
<feature type="transmembrane region" description="Helical" evidence="1">
    <location>
        <begin position="353"/>
        <end position="370"/>
    </location>
</feature>
<dbReference type="AlphaFoldDB" id="A0A1W2D9W6"/>
<proteinExistence type="predicted"/>
<reference evidence="3 4" key="1">
    <citation type="submission" date="2017-04" db="EMBL/GenBank/DDBJ databases">
        <authorList>
            <person name="Afonso C.L."/>
            <person name="Miller P.J."/>
            <person name="Scott M.A."/>
            <person name="Spackman E."/>
            <person name="Goraichik I."/>
            <person name="Dimitrov K.M."/>
            <person name="Suarez D.L."/>
            <person name="Swayne D.E."/>
        </authorList>
    </citation>
    <scope>NUCLEOTIDE SEQUENCE [LARGE SCALE GENOMIC DNA]</scope>
    <source>
        <strain evidence="3 4">CGMCC 1.10972</strain>
    </source>
</reference>
<sequence>MTSIETRQARSAPSTLSSRLTAFTHAVDRPVRRFSAAQLAGVPAPLLAILAILAVNFGLILLDGRPPSADDAEQLSQATGWALGYSGVQPPVHTWIVMSLQSLFGEGLTAVLAARWFVVSAFFVALAGLCWALGLKGDALGAGLFGAFLLPQIGWEAQRTFSHSLSALFFSVLFVALLVCATRTRRLSLWAGLGVVAAFALLSKYNTALLIGCAFVAFASLSDARRMMPRFGPVAFMAMAVLILAAPVSWLLDRLQTLDDSAKKFAFVEGEPLWTAALGLGNYMLAIAAYVAPLMLVALLGLLYLEGRGGVSVAFAAFRTSTGIRLILRTMLLVLSIGLVLILASGATAVETYWLHPALVMSAPLVAFALDRADPSGHANRVVIAWGLVAAMVTTLVFLIRSFGVG</sequence>
<protein>
    <submittedName>
        <fullName evidence="3">Dolichyl-phosphate-mannose-protein mannosyltransferase</fullName>
    </submittedName>
</protein>
<dbReference type="STRING" id="937218.SAMN06297251_11388"/>
<dbReference type="GO" id="GO:0016757">
    <property type="term" value="F:glycosyltransferase activity"/>
    <property type="evidence" value="ECO:0007669"/>
    <property type="project" value="UniProtKB-KW"/>
</dbReference>
<evidence type="ECO:0000313" key="4">
    <source>
        <dbReference type="Proteomes" id="UP000192656"/>
    </source>
</evidence>
<accession>A0A1W2D9W6</accession>
<organism evidence="3 4">
    <name type="scientific">Fulvimarina manganoxydans</name>
    <dbReference type="NCBI Taxonomy" id="937218"/>
    <lineage>
        <taxon>Bacteria</taxon>
        <taxon>Pseudomonadati</taxon>
        <taxon>Pseudomonadota</taxon>
        <taxon>Alphaproteobacteria</taxon>
        <taxon>Hyphomicrobiales</taxon>
        <taxon>Aurantimonadaceae</taxon>
        <taxon>Fulvimarina</taxon>
    </lineage>
</organism>
<gene>
    <name evidence="3" type="ORF">SAMN06297251_11388</name>
</gene>
<dbReference type="Proteomes" id="UP000192656">
    <property type="component" value="Unassembled WGS sequence"/>
</dbReference>
<name>A0A1W2D9W6_9HYPH</name>
<keyword evidence="1" id="KW-1133">Transmembrane helix</keyword>
<feature type="transmembrane region" description="Helical" evidence="1">
    <location>
        <begin position="382"/>
        <end position="403"/>
    </location>
</feature>